<gene>
    <name evidence="1" type="ORF">CYNAS_LOCUS11275</name>
</gene>
<dbReference type="EMBL" id="CATQJL010000223">
    <property type="protein sequence ID" value="CAJ0599292.1"/>
    <property type="molecule type" value="Genomic_DNA"/>
</dbReference>
<protein>
    <submittedName>
        <fullName evidence="1">Uncharacterized protein</fullName>
    </submittedName>
</protein>
<dbReference type="AlphaFoldDB" id="A0AA36GW59"/>
<sequence>MLRSNETVHSYILKRRQESWSFSNVVWSPVYGRLECRFDYSFRSKSSFLLCSDSSAITCHFTLSHLFLVQHGRPITAPKLVYEYRLAGSFIVFRCDR</sequence>
<accession>A0AA36GW59</accession>
<evidence type="ECO:0000313" key="1">
    <source>
        <dbReference type="EMBL" id="CAJ0599292.1"/>
    </source>
</evidence>
<comment type="caution">
    <text evidence="1">The sequence shown here is derived from an EMBL/GenBank/DDBJ whole genome shotgun (WGS) entry which is preliminary data.</text>
</comment>
<organism evidence="1 2">
    <name type="scientific">Cylicocyclus nassatus</name>
    <name type="common">Nematode worm</name>
    <dbReference type="NCBI Taxonomy" id="53992"/>
    <lineage>
        <taxon>Eukaryota</taxon>
        <taxon>Metazoa</taxon>
        <taxon>Ecdysozoa</taxon>
        <taxon>Nematoda</taxon>
        <taxon>Chromadorea</taxon>
        <taxon>Rhabditida</taxon>
        <taxon>Rhabditina</taxon>
        <taxon>Rhabditomorpha</taxon>
        <taxon>Strongyloidea</taxon>
        <taxon>Strongylidae</taxon>
        <taxon>Cylicocyclus</taxon>
    </lineage>
</organism>
<reference evidence="1" key="1">
    <citation type="submission" date="2023-07" db="EMBL/GenBank/DDBJ databases">
        <authorList>
            <consortium name="CYATHOMIX"/>
        </authorList>
    </citation>
    <scope>NUCLEOTIDE SEQUENCE</scope>
    <source>
        <strain evidence="1">N/A</strain>
    </source>
</reference>
<name>A0AA36GW59_CYLNA</name>
<evidence type="ECO:0000313" key="2">
    <source>
        <dbReference type="Proteomes" id="UP001176961"/>
    </source>
</evidence>
<keyword evidence="2" id="KW-1185">Reference proteome</keyword>
<proteinExistence type="predicted"/>
<dbReference type="Proteomes" id="UP001176961">
    <property type="component" value="Unassembled WGS sequence"/>
</dbReference>